<dbReference type="RefSeq" id="WP_268059454.1">
    <property type="nucleotide sequence ID" value="NZ_JAPQFJ010000001.1"/>
</dbReference>
<evidence type="ECO:0000313" key="2">
    <source>
        <dbReference type="Proteomes" id="UP001144612"/>
    </source>
</evidence>
<keyword evidence="2" id="KW-1185">Reference proteome</keyword>
<dbReference type="Pfam" id="PF13031">
    <property type="entry name" value="DUF3892"/>
    <property type="match status" value="1"/>
</dbReference>
<dbReference type="EMBL" id="JAPQFJ010000001">
    <property type="protein sequence ID" value="MCY6957095.1"/>
    <property type="molecule type" value="Genomic_DNA"/>
</dbReference>
<accession>A0ABT4D481</accession>
<dbReference type="InterPro" id="IPR024997">
    <property type="entry name" value="DUF3892"/>
</dbReference>
<organism evidence="1 2">
    <name type="scientific">Clostridium brassicae</name>
    <dbReference type="NCBI Taxonomy" id="2999072"/>
    <lineage>
        <taxon>Bacteria</taxon>
        <taxon>Bacillati</taxon>
        <taxon>Bacillota</taxon>
        <taxon>Clostridia</taxon>
        <taxon>Eubacteriales</taxon>
        <taxon>Clostridiaceae</taxon>
        <taxon>Clostridium</taxon>
    </lineage>
</organism>
<protein>
    <submittedName>
        <fullName evidence="1">DUF3892 domain-containing protein</fullName>
    </submittedName>
</protein>
<name>A0ABT4D481_9CLOT</name>
<proteinExistence type="predicted"/>
<sequence>MMFGNLEFEHIITEVKKNRNGETVSYRLEDGRNVSKYEIIELSREGAIAGISSSMLEEKEEFLKNLSISEINTNLWDLPVIY</sequence>
<evidence type="ECO:0000313" key="1">
    <source>
        <dbReference type="EMBL" id="MCY6957095.1"/>
    </source>
</evidence>
<dbReference type="Proteomes" id="UP001144612">
    <property type="component" value="Unassembled WGS sequence"/>
</dbReference>
<gene>
    <name evidence="1" type="ORF">OW729_00600</name>
</gene>
<comment type="caution">
    <text evidence="1">The sequence shown here is derived from an EMBL/GenBank/DDBJ whole genome shotgun (WGS) entry which is preliminary data.</text>
</comment>
<reference evidence="1" key="1">
    <citation type="submission" date="2022-12" db="EMBL/GenBank/DDBJ databases">
        <title>Clostridium sp. nov., isolated from industrial wastewater.</title>
        <authorList>
            <person name="Jiayan W."/>
        </authorList>
    </citation>
    <scope>NUCLEOTIDE SEQUENCE</scope>
    <source>
        <strain evidence="1">ZC22-4</strain>
    </source>
</reference>